<evidence type="ECO:0000259" key="9">
    <source>
        <dbReference type="PROSITE" id="PS50157"/>
    </source>
</evidence>
<feature type="domain" description="C2H2-type" evidence="9">
    <location>
        <begin position="350"/>
        <end position="378"/>
    </location>
</feature>
<sequence>MDCGEFDTSKKLENLIKNVSLLLLPSPLWAIHIDPKYEYIVILHVQMINYEKVIIDKGILITYDRMQKCIKTTVLIHNEIISIPSLEYTIYTIADLSQLVYNLHQLTLCKNSNNPLEYPHCSKYVKIENYEKLCSTCNLTASDDFYEYTTIDNFNCNPQSTMEPILDSYIIDNTCIEAAKDELSETYNCSYCNEIFTTVNDLNAHIEFKCISIRNYEEVLNKDVNEVKLQENNISNIIECNECGKDLNSEEQLQENETSHISNRLYVCSICNKSTNRRSSHYKHVLSHQIKKPNLCNVCGKTFCRGYKMEDHILTHSEEKPYECSVCHRRYASRNNRRIHEETHKGNRPYPCKICNKTFTTPSNLNTHVKSVHNKMKPHQCGVCNMSFLYPQLLKIHMRKHTGEKPYKCGTCGRSFSKKIHLTVHNRVHTGEKPFICSMCGKGFTTTGNLSSHKKVHIKET</sequence>
<keyword evidence="11" id="KW-1185">Reference proteome</keyword>
<dbReference type="Proteomes" id="UP000051574">
    <property type="component" value="Unassembled WGS sequence"/>
</dbReference>
<name>A0A0T6AWG5_9SCAR</name>
<comment type="subcellular location">
    <subcellularLocation>
        <location evidence="1">Nucleus</location>
    </subcellularLocation>
</comment>
<evidence type="ECO:0000313" key="10">
    <source>
        <dbReference type="EMBL" id="KRT79150.1"/>
    </source>
</evidence>
<proteinExistence type="inferred from homology"/>
<dbReference type="SMART" id="SM00355">
    <property type="entry name" value="ZnF_C2H2"/>
    <property type="match status" value="9"/>
</dbReference>
<dbReference type="PROSITE" id="PS50157">
    <property type="entry name" value="ZINC_FINGER_C2H2_2"/>
    <property type="match status" value="8"/>
</dbReference>
<dbReference type="PANTHER" id="PTHR24394:SF29">
    <property type="entry name" value="MYONEURIN"/>
    <property type="match status" value="1"/>
</dbReference>
<dbReference type="GO" id="GO:0005634">
    <property type="term" value="C:nucleus"/>
    <property type="evidence" value="ECO:0007669"/>
    <property type="project" value="UniProtKB-SubCell"/>
</dbReference>
<dbReference type="FunFam" id="3.30.160.60:FF:001530">
    <property type="entry name" value="Zinc finger protein 268"/>
    <property type="match status" value="1"/>
</dbReference>
<dbReference type="EMBL" id="LJIG01022703">
    <property type="protein sequence ID" value="KRT79150.1"/>
    <property type="molecule type" value="Genomic_DNA"/>
</dbReference>
<dbReference type="PROSITE" id="PS00028">
    <property type="entry name" value="ZINC_FINGER_C2H2_1"/>
    <property type="match status" value="6"/>
</dbReference>
<evidence type="ECO:0000256" key="5">
    <source>
        <dbReference type="ARBA" id="ARBA00022771"/>
    </source>
</evidence>
<feature type="domain" description="C2H2-type" evidence="9">
    <location>
        <begin position="322"/>
        <end position="349"/>
    </location>
</feature>
<feature type="domain" description="C2H2-type" evidence="9">
    <location>
        <begin position="379"/>
        <end position="406"/>
    </location>
</feature>
<dbReference type="OrthoDB" id="6077919at2759"/>
<evidence type="ECO:0000256" key="4">
    <source>
        <dbReference type="ARBA" id="ARBA00022737"/>
    </source>
</evidence>
<dbReference type="Pfam" id="PF00096">
    <property type="entry name" value="zf-C2H2"/>
    <property type="match status" value="5"/>
</dbReference>
<comment type="similarity">
    <text evidence="2">Belongs to the krueppel C2H2-type zinc-finger protein family.</text>
</comment>
<evidence type="ECO:0000256" key="3">
    <source>
        <dbReference type="ARBA" id="ARBA00022723"/>
    </source>
</evidence>
<keyword evidence="5 8" id="KW-0863">Zinc-finger</keyword>
<keyword evidence="4" id="KW-0677">Repeat</keyword>
<dbReference type="FunFam" id="3.30.160.60:FF:000358">
    <property type="entry name" value="zinc finger protein 24"/>
    <property type="match status" value="1"/>
</dbReference>
<evidence type="ECO:0000256" key="1">
    <source>
        <dbReference type="ARBA" id="ARBA00004123"/>
    </source>
</evidence>
<evidence type="ECO:0000256" key="8">
    <source>
        <dbReference type="PROSITE-ProRule" id="PRU00042"/>
    </source>
</evidence>
<organism evidence="10 11">
    <name type="scientific">Oryctes borbonicus</name>
    <dbReference type="NCBI Taxonomy" id="1629725"/>
    <lineage>
        <taxon>Eukaryota</taxon>
        <taxon>Metazoa</taxon>
        <taxon>Ecdysozoa</taxon>
        <taxon>Arthropoda</taxon>
        <taxon>Hexapoda</taxon>
        <taxon>Insecta</taxon>
        <taxon>Pterygota</taxon>
        <taxon>Neoptera</taxon>
        <taxon>Endopterygota</taxon>
        <taxon>Coleoptera</taxon>
        <taxon>Polyphaga</taxon>
        <taxon>Scarabaeiformia</taxon>
        <taxon>Scarabaeidae</taxon>
        <taxon>Dynastinae</taxon>
        <taxon>Oryctes</taxon>
    </lineage>
</organism>
<feature type="domain" description="C2H2-type" evidence="9">
    <location>
        <begin position="238"/>
        <end position="265"/>
    </location>
</feature>
<dbReference type="GO" id="GO:0000981">
    <property type="term" value="F:DNA-binding transcription factor activity, RNA polymerase II-specific"/>
    <property type="evidence" value="ECO:0007669"/>
    <property type="project" value="TreeGrafter"/>
</dbReference>
<comment type="caution">
    <text evidence="10">The sequence shown here is derived from an EMBL/GenBank/DDBJ whole genome shotgun (WGS) entry which is preliminary data.</text>
</comment>
<keyword evidence="7" id="KW-0539">Nucleus</keyword>
<keyword evidence="3" id="KW-0479">Metal-binding</keyword>
<evidence type="ECO:0000256" key="2">
    <source>
        <dbReference type="ARBA" id="ARBA00006991"/>
    </source>
</evidence>
<feature type="domain" description="C2H2-type" evidence="9">
    <location>
        <begin position="407"/>
        <end position="434"/>
    </location>
</feature>
<dbReference type="FunFam" id="3.30.160.60:FF:001049">
    <property type="entry name" value="zinc finger protein 319"/>
    <property type="match status" value="1"/>
</dbReference>
<dbReference type="GO" id="GO:0008270">
    <property type="term" value="F:zinc ion binding"/>
    <property type="evidence" value="ECO:0007669"/>
    <property type="project" value="UniProtKB-KW"/>
</dbReference>
<evidence type="ECO:0000313" key="11">
    <source>
        <dbReference type="Proteomes" id="UP000051574"/>
    </source>
</evidence>
<dbReference type="Gene3D" id="3.30.160.60">
    <property type="entry name" value="Classic Zinc Finger"/>
    <property type="match status" value="7"/>
</dbReference>
<accession>A0A0T6AWG5</accession>
<dbReference type="PANTHER" id="PTHR24394">
    <property type="entry name" value="ZINC FINGER PROTEIN"/>
    <property type="match status" value="1"/>
</dbReference>
<evidence type="ECO:0000256" key="7">
    <source>
        <dbReference type="ARBA" id="ARBA00023242"/>
    </source>
</evidence>
<dbReference type="Pfam" id="PF12874">
    <property type="entry name" value="zf-met"/>
    <property type="match status" value="1"/>
</dbReference>
<feature type="domain" description="C2H2-type" evidence="9">
    <location>
        <begin position="266"/>
        <end position="293"/>
    </location>
</feature>
<evidence type="ECO:0000256" key="6">
    <source>
        <dbReference type="ARBA" id="ARBA00022833"/>
    </source>
</evidence>
<dbReference type="SUPFAM" id="SSF57667">
    <property type="entry name" value="beta-beta-alpha zinc fingers"/>
    <property type="match status" value="4"/>
</dbReference>
<dbReference type="FunFam" id="3.30.160.60:FF:000446">
    <property type="entry name" value="Zinc finger protein"/>
    <property type="match status" value="1"/>
</dbReference>
<protein>
    <submittedName>
        <fullName evidence="10">Zinc finger protein</fullName>
    </submittedName>
</protein>
<keyword evidence="6" id="KW-0862">Zinc</keyword>
<dbReference type="InterPro" id="IPR013087">
    <property type="entry name" value="Znf_C2H2_type"/>
</dbReference>
<reference evidence="10 11" key="1">
    <citation type="submission" date="2015-09" db="EMBL/GenBank/DDBJ databases">
        <title>Draft genome of the scarab beetle Oryctes borbonicus.</title>
        <authorList>
            <person name="Meyer J.M."/>
            <person name="Markov G.V."/>
            <person name="Baskaran P."/>
            <person name="Herrmann M."/>
            <person name="Sommer R.J."/>
            <person name="Roedelsperger C."/>
        </authorList>
    </citation>
    <scope>NUCLEOTIDE SEQUENCE [LARGE SCALE GENOMIC DNA]</scope>
    <source>
        <strain evidence="10">OB123</strain>
        <tissue evidence="10">Whole animal</tissue>
    </source>
</reference>
<dbReference type="AlphaFoldDB" id="A0A0T6AWG5"/>
<feature type="domain" description="C2H2-type" evidence="9">
    <location>
        <begin position="294"/>
        <end position="321"/>
    </location>
</feature>
<gene>
    <name evidence="10" type="ORF">AMK59_7905</name>
</gene>
<feature type="domain" description="C2H2-type" evidence="9">
    <location>
        <begin position="435"/>
        <end position="461"/>
    </location>
</feature>
<dbReference type="InterPro" id="IPR036236">
    <property type="entry name" value="Znf_C2H2_sf"/>
</dbReference>